<dbReference type="PANTHER" id="PTHR30349:SF64">
    <property type="entry name" value="PROPHAGE INTEGRASE INTD-RELATED"/>
    <property type="match status" value="1"/>
</dbReference>
<keyword evidence="4" id="KW-1185">Reference proteome</keyword>
<accession>A0A7S8HGS9</accession>
<dbReference type="RefSeq" id="WP_239672905.1">
    <property type="nucleotide sequence ID" value="NZ_CP049742.1"/>
</dbReference>
<dbReference type="CDD" id="cd01189">
    <property type="entry name" value="INT_ICEBs1_C_like"/>
    <property type="match status" value="1"/>
</dbReference>
<dbReference type="Proteomes" id="UP000593626">
    <property type="component" value="Chromosome"/>
</dbReference>
<dbReference type="GO" id="GO:0006310">
    <property type="term" value="P:DNA recombination"/>
    <property type="evidence" value="ECO:0007669"/>
    <property type="project" value="UniProtKB-KW"/>
</dbReference>
<gene>
    <name evidence="3" type="ORF">G8O30_15485</name>
</gene>
<protein>
    <submittedName>
        <fullName evidence="3">Site-specific integrase</fullName>
    </submittedName>
</protein>
<dbReference type="AlphaFoldDB" id="A0A7S8HGS9"/>
<organism evidence="3 4">
    <name type="scientific">Mangrovibacillus cuniculi</name>
    <dbReference type="NCBI Taxonomy" id="2593652"/>
    <lineage>
        <taxon>Bacteria</taxon>
        <taxon>Bacillati</taxon>
        <taxon>Bacillota</taxon>
        <taxon>Bacilli</taxon>
        <taxon>Bacillales</taxon>
        <taxon>Bacillaceae</taxon>
        <taxon>Mangrovibacillus</taxon>
    </lineage>
</organism>
<dbReference type="InterPro" id="IPR002104">
    <property type="entry name" value="Integrase_catalytic"/>
</dbReference>
<dbReference type="Pfam" id="PF00589">
    <property type="entry name" value="Phage_integrase"/>
    <property type="match status" value="1"/>
</dbReference>
<dbReference type="GO" id="GO:0015074">
    <property type="term" value="P:DNA integration"/>
    <property type="evidence" value="ECO:0007669"/>
    <property type="project" value="InterPro"/>
</dbReference>
<dbReference type="GO" id="GO:0003677">
    <property type="term" value="F:DNA binding"/>
    <property type="evidence" value="ECO:0007669"/>
    <property type="project" value="InterPro"/>
</dbReference>
<dbReference type="PROSITE" id="PS51898">
    <property type="entry name" value="TYR_RECOMBINASE"/>
    <property type="match status" value="1"/>
</dbReference>
<dbReference type="PANTHER" id="PTHR30349">
    <property type="entry name" value="PHAGE INTEGRASE-RELATED"/>
    <property type="match status" value="1"/>
</dbReference>
<evidence type="ECO:0000256" key="1">
    <source>
        <dbReference type="ARBA" id="ARBA00023172"/>
    </source>
</evidence>
<keyword evidence="1" id="KW-0233">DNA recombination</keyword>
<feature type="domain" description="Tyr recombinase" evidence="2">
    <location>
        <begin position="80"/>
        <end position="264"/>
    </location>
</feature>
<sequence>MMKKAIIEFGNKGKYAVVFHDCSEKEAMELFTQRNNQADVDDKLKDNENCFVSMDGSTVKKGFLPKNSVSSTHAKNSSSGDKVILSYLEIEKLLEVAHIDREGIMYELALATGLRLGELLALSWSDVDFEHHTIIVKNSVAEAGGKQSIIRMRSKIRKIVIPAQVLAKLLEYQKEQQFMKDELGEQNDDEINLVFPQINGGLQMRSVVEARFKRLVEKAGIRRVTFHVLRRTHVALIIKAGVPFNLVCNQLGYENGDTLFRILP</sequence>
<dbReference type="KEGG" id="mcui:G8O30_15485"/>
<reference evidence="3 4" key="1">
    <citation type="submission" date="2019-07" db="EMBL/GenBank/DDBJ databases">
        <title>Genome sequence of 2 isolates from Red Sea Mangroves.</title>
        <authorList>
            <person name="Sefrji F."/>
            <person name="Michoud G."/>
            <person name="Merlino G."/>
            <person name="Daffonchio D."/>
        </authorList>
    </citation>
    <scope>NUCLEOTIDE SEQUENCE [LARGE SCALE GENOMIC DNA]</scope>
    <source>
        <strain evidence="3 4">R1DC41</strain>
    </source>
</reference>
<name>A0A7S8HGS9_9BACI</name>
<evidence type="ECO:0000313" key="3">
    <source>
        <dbReference type="EMBL" id="QPC48218.1"/>
    </source>
</evidence>
<dbReference type="SUPFAM" id="SSF56349">
    <property type="entry name" value="DNA breaking-rejoining enzymes"/>
    <property type="match status" value="1"/>
</dbReference>
<dbReference type="EMBL" id="CP049742">
    <property type="protein sequence ID" value="QPC48218.1"/>
    <property type="molecule type" value="Genomic_DNA"/>
</dbReference>
<proteinExistence type="predicted"/>
<dbReference type="InterPro" id="IPR050090">
    <property type="entry name" value="Tyrosine_recombinase_XerCD"/>
</dbReference>
<evidence type="ECO:0000313" key="4">
    <source>
        <dbReference type="Proteomes" id="UP000593626"/>
    </source>
</evidence>
<evidence type="ECO:0000259" key="2">
    <source>
        <dbReference type="PROSITE" id="PS51898"/>
    </source>
</evidence>
<dbReference type="InterPro" id="IPR011010">
    <property type="entry name" value="DNA_brk_join_enz"/>
</dbReference>
<dbReference type="Gene3D" id="1.10.443.10">
    <property type="entry name" value="Intergrase catalytic core"/>
    <property type="match status" value="1"/>
</dbReference>
<dbReference type="InterPro" id="IPR013762">
    <property type="entry name" value="Integrase-like_cat_sf"/>
</dbReference>